<evidence type="ECO:0000256" key="4">
    <source>
        <dbReference type="ARBA" id="ARBA00022741"/>
    </source>
</evidence>
<organism evidence="9">
    <name type="scientific">marine metagenome</name>
    <dbReference type="NCBI Taxonomy" id="408172"/>
    <lineage>
        <taxon>unclassified sequences</taxon>
        <taxon>metagenomes</taxon>
        <taxon>ecological metagenomes</taxon>
    </lineage>
</organism>
<dbReference type="Pfam" id="PF03477">
    <property type="entry name" value="ATP-cone"/>
    <property type="match status" value="2"/>
</dbReference>
<keyword evidence="7" id="KW-0215">Deoxyribonucleotide synthesis</keyword>
<comment type="similarity">
    <text evidence="1">Belongs to the ribonucleoside diphosphate reductase large chain family.</text>
</comment>
<dbReference type="InterPro" id="IPR008926">
    <property type="entry name" value="RNR_R1-su_N"/>
</dbReference>
<keyword evidence="6" id="KW-0560">Oxidoreductase</keyword>
<dbReference type="Gene3D" id="3.20.70.20">
    <property type="match status" value="1"/>
</dbReference>
<dbReference type="GO" id="GO:0004748">
    <property type="term" value="F:ribonucleoside-diphosphate reductase activity, thioredoxin disulfide as acceptor"/>
    <property type="evidence" value="ECO:0007669"/>
    <property type="project" value="UniProtKB-EC"/>
</dbReference>
<dbReference type="EMBL" id="UINC01004436">
    <property type="protein sequence ID" value="SVA14319.1"/>
    <property type="molecule type" value="Genomic_DNA"/>
</dbReference>
<dbReference type="EC" id="1.17.4.1" evidence="2"/>
<keyword evidence="3" id="KW-0021">Allosteric enzyme</keyword>
<evidence type="ECO:0000256" key="5">
    <source>
        <dbReference type="ARBA" id="ARBA00022840"/>
    </source>
</evidence>
<dbReference type="GO" id="GO:0005971">
    <property type="term" value="C:ribonucleoside-diphosphate reductase complex"/>
    <property type="evidence" value="ECO:0007669"/>
    <property type="project" value="TreeGrafter"/>
</dbReference>
<keyword evidence="4" id="KW-0547">Nucleotide-binding</keyword>
<dbReference type="AlphaFoldDB" id="A0A381TEZ5"/>
<dbReference type="SUPFAM" id="SSF51998">
    <property type="entry name" value="PFL-like glycyl radical enzymes"/>
    <property type="match status" value="1"/>
</dbReference>
<dbReference type="GO" id="GO:0005524">
    <property type="term" value="F:ATP binding"/>
    <property type="evidence" value="ECO:0007669"/>
    <property type="project" value="UniProtKB-KW"/>
</dbReference>
<dbReference type="PROSITE" id="PS51161">
    <property type="entry name" value="ATP_CONE"/>
    <property type="match status" value="2"/>
</dbReference>
<accession>A0A381TEZ5</accession>
<feature type="domain" description="ATP-cone" evidence="8">
    <location>
        <begin position="28"/>
        <end position="134"/>
    </location>
</feature>
<reference evidence="9" key="1">
    <citation type="submission" date="2018-05" db="EMBL/GenBank/DDBJ databases">
        <authorList>
            <person name="Lanie J.A."/>
            <person name="Ng W.-L."/>
            <person name="Kazmierczak K.M."/>
            <person name="Andrzejewski T.M."/>
            <person name="Davidsen T.M."/>
            <person name="Wayne K.J."/>
            <person name="Tettelin H."/>
            <person name="Glass J.I."/>
            <person name="Rusch D."/>
            <person name="Podicherti R."/>
            <person name="Tsui H.-C.T."/>
            <person name="Winkler M.E."/>
        </authorList>
    </citation>
    <scope>NUCLEOTIDE SEQUENCE</scope>
</reference>
<dbReference type="NCBIfam" id="TIGR02506">
    <property type="entry name" value="NrdE_NrdA"/>
    <property type="match status" value="1"/>
</dbReference>
<evidence type="ECO:0000256" key="6">
    <source>
        <dbReference type="ARBA" id="ARBA00023002"/>
    </source>
</evidence>
<dbReference type="PANTHER" id="PTHR11573:SF6">
    <property type="entry name" value="RIBONUCLEOSIDE-DIPHOSPHATE REDUCTASE LARGE SUBUNIT"/>
    <property type="match status" value="1"/>
</dbReference>
<dbReference type="PROSITE" id="PS00089">
    <property type="entry name" value="RIBORED_LARGE"/>
    <property type="match status" value="1"/>
</dbReference>
<dbReference type="InterPro" id="IPR039718">
    <property type="entry name" value="Rrm1"/>
</dbReference>
<dbReference type="Pfam" id="PF02867">
    <property type="entry name" value="Ribonuc_red_lgC"/>
    <property type="match status" value="1"/>
</dbReference>
<evidence type="ECO:0000256" key="7">
    <source>
        <dbReference type="ARBA" id="ARBA00023116"/>
    </source>
</evidence>
<dbReference type="InterPro" id="IPR005144">
    <property type="entry name" value="ATP-cone_dom"/>
</dbReference>
<feature type="domain" description="ATP-cone" evidence="8">
    <location>
        <begin position="151"/>
        <end position="239"/>
    </location>
</feature>
<dbReference type="PRINTS" id="PR01183">
    <property type="entry name" value="RIBORDTASEM1"/>
</dbReference>
<sequence length="919" mass="104639">MPEVSSTLKPRDSYIIKDKKKEINILSLSVIRRDGSITPFKSDKISNAIKKAFLAQTKIRNNKDKDKEQKDNIHRTVEGLTNKVVAALTRRIADGDMIHIEDIQDQVELALMRDEHHKVARAYVLYREQRAASRYHTKKLKEQAGEKVSSMMVTKRDGTTEPVSLDKITNRISVLSTGLSIDPITVAQKAIPGLFNEITSTEIDSYLAETSASLTVEHPDYSYLAARIKANALHKQTPGFIIATKNLFEDGLLKESYYKKVIENAEEIESIIDYDQDYHFDYFALTTLTRAYLLKYKNETIERPQDLWMRVAISVSCDEFDFNKVKKTYMALSNGQYTHATPTLFNSGLKMQQLSSCFLIGMEDDSIEGIFNTIKDCALISKTAGGIGMHAHNIRASGSRIKSTNGKSNGLIPFLKIFNETAKSVDQGGGKRKGSFAVYLEPWHADIEKFLELRKNTGAEEFRARDLFYALWIPDLFMKRVKNDEDWTLMSEHECPGLSDNYGDDFDNLYTKYEKKYPHLEKIKARALMSKIIEAQIESGQPYMLYKDSINKKSNQKNIGIIKSSNLCAEIVEYSDKNETAVCNLASIALPKFVNKKEKKYNYKKLYETAKLATKNLDQVIDINFYPTDKTKKSNNLHRPIGLGVQGLSDVFFILELPHESKKAAEINKRIFETIYFGAVEASMELAKEKGAYSSYNGSPLSEGKFQFDLWGVQPSDMWDWENLKEKIKKYGVRNSLTTACMPTASTGIILGNTETFQIQTSNIYKRQTLSGEFLLVNRHLVKQLSKRNLWDKTMRDNIILENGSVQNIPNFPKDLKEIYKTVWETSQRTVIDMAADRAPFIDQTQSMNLWLSNPTFGKVNSMHMYAWEKGLKTGMYYLRSRSAVDAVKVTVSSEKRAKENFLNNNTTDATEECLTCTA</sequence>
<dbReference type="Pfam" id="PF00317">
    <property type="entry name" value="Ribonuc_red_lgN"/>
    <property type="match status" value="1"/>
</dbReference>
<evidence type="ECO:0000259" key="8">
    <source>
        <dbReference type="PROSITE" id="PS51161"/>
    </source>
</evidence>
<keyword evidence="5" id="KW-0067">ATP-binding</keyword>
<evidence type="ECO:0000313" key="9">
    <source>
        <dbReference type="EMBL" id="SVA14319.1"/>
    </source>
</evidence>
<gene>
    <name evidence="9" type="ORF">METZ01_LOCUS67173</name>
</gene>
<evidence type="ECO:0000256" key="1">
    <source>
        <dbReference type="ARBA" id="ARBA00010406"/>
    </source>
</evidence>
<dbReference type="InterPro" id="IPR013509">
    <property type="entry name" value="RNR_lsu_N"/>
</dbReference>
<evidence type="ECO:0000256" key="3">
    <source>
        <dbReference type="ARBA" id="ARBA00022533"/>
    </source>
</evidence>
<dbReference type="InterPro" id="IPR000788">
    <property type="entry name" value="RNR_lg_C"/>
</dbReference>
<dbReference type="GO" id="GO:0009263">
    <property type="term" value="P:deoxyribonucleotide biosynthetic process"/>
    <property type="evidence" value="ECO:0007669"/>
    <property type="project" value="UniProtKB-KW"/>
</dbReference>
<dbReference type="UniPathway" id="UPA00326"/>
<name>A0A381TEZ5_9ZZZZ</name>
<evidence type="ECO:0000256" key="2">
    <source>
        <dbReference type="ARBA" id="ARBA00012274"/>
    </source>
</evidence>
<dbReference type="SUPFAM" id="SSF48168">
    <property type="entry name" value="R1 subunit of ribonucleotide reductase, N-terminal domain"/>
    <property type="match status" value="1"/>
</dbReference>
<dbReference type="PANTHER" id="PTHR11573">
    <property type="entry name" value="RIBONUCLEOSIDE-DIPHOSPHATE REDUCTASE LARGE CHAIN"/>
    <property type="match status" value="1"/>
</dbReference>
<dbReference type="CDD" id="cd01679">
    <property type="entry name" value="RNR_I"/>
    <property type="match status" value="1"/>
</dbReference>
<protein>
    <recommendedName>
        <fullName evidence="2">ribonucleoside-diphosphate reductase</fullName>
        <ecNumber evidence="2">1.17.4.1</ecNumber>
    </recommendedName>
</protein>
<dbReference type="InterPro" id="IPR013346">
    <property type="entry name" value="NrdE_NrdA_C"/>
</dbReference>
<proteinExistence type="inferred from homology"/>